<dbReference type="SUPFAM" id="SSF46689">
    <property type="entry name" value="Homeodomain-like"/>
    <property type="match status" value="1"/>
</dbReference>
<dbReference type="PANTHER" id="PTHR46889">
    <property type="entry name" value="TRANSPOSASE INSF FOR INSERTION SEQUENCE IS3B-RELATED"/>
    <property type="match status" value="1"/>
</dbReference>
<evidence type="ECO:0000259" key="1">
    <source>
        <dbReference type="PROSITE" id="PS50994"/>
    </source>
</evidence>
<dbReference type="Pfam" id="PF13276">
    <property type="entry name" value="HTH_21"/>
    <property type="match status" value="1"/>
</dbReference>
<dbReference type="InterPro" id="IPR009057">
    <property type="entry name" value="Homeodomain-like_sf"/>
</dbReference>
<dbReference type="PANTHER" id="PTHR46889:SF4">
    <property type="entry name" value="TRANSPOSASE INSO FOR INSERTION SEQUENCE ELEMENT IS911B-RELATED"/>
    <property type="match status" value="1"/>
</dbReference>
<accession>A0A5D4GQZ7</accession>
<dbReference type="InterPro" id="IPR012337">
    <property type="entry name" value="RNaseH-like_sf"/>
</dbReference>
<dbReference type="Pfam" id="PF01527">
    <property type="entry name" value="HTH_Tnp_1"/>
    <property type="match status" value="1"/>
</dbReference>
<dbReference type="Gene3D" id="3.30.420.10">
    <property type="entry name" value="Ribonuclease H-like superfamily/Ribonuclease H"/>
    <property type="match status" value="1"/>
</dbReference>
<dbReference type="InterPro" id="IPR036397">
    <property type="entry name" value="RNaseH_sf"/>
</dbReference>
<dbReference type="GO" id="GO:0006313">
    <property type="term" value="P:DNA transposition"/>
    <property type="evidence" value="ECO:0007669"/>
    <property type="project" value="InterPro"/>
</dbReference>
<proteinExistence type="predicted"/>
<dbReference type="SUPFAM" id="SSF53098">
    <property type="entry name" value="Ribonuclease H-like"/>
    <property type="match status" value="1"/>
</dbReference>
<organism evidence="2 3">
    <name type="scientific">Sphingobacterium phlebotomi</name>
    <dbReference type="NCBI Taxonomy" id="2605433"/>
    <lineage>
        <taxon>Bacteria</taxon>
        <taxon>Pseudomonadati</taxon>
        <taxon>Bacteroidota</taxon>
        <taxon>Sphingobacteriia</taxon>
        <taxon>Sphingobacteriales</taxon>
        <taxon>Sphingobacteriaceae</taxon>
        <taxon>Sphingobacterium</taxon>
    </lineage>
</organism>
<dbReference type="InterPro" id="IPR001584">
    <property type="entry name" value="Integrase_cat-core"/>
</dbReference>
<evidence type="ECO:0000313" key="3">
    <source>
        <dbReference type="Proteomes" id="UP000322362"/>
    </source>
</evidence>
<dbReference type="Pfam" id="PF13333">
    <property type="entry name" value="rve_2"/>
    <property type="match status" value="1"/>
</dbReference>
<dbReference type="InterPro" id="IPR050900">
    <property type="entry name" value="Transposase_IS3/IS150/IS904"/>
</dbReference>
<gene>
    <name evidence="2" type="ORF">FXV77_21865</name>
</gene>
<feature type="domain" description="Integrase catalytic" evidence="1">
    <location>
        <begin position="215"/>
        <end position="380"/>
    </location>
</feature>
<dbReference type="InterPro" id="IPR025948">
    <property type="entry name" value="HTH-like_dom"/>
</dbReference>
<dbReference type="EMBL" id="VTAV01000042">
    <property type="protein sequence ID" value="TYR30777.1"/>
    <property type="molecule type" value="Genomic_DNA"/>
</dbReference>
<protein>
    <submittedName>
        <fullName evidence="2">IS3 family transposase</fullName>
    </submittedName>
</protein>
<name>A0A5D4GQZ7_9SPHI</name>
<dbReference type="InterPro" id="IPR048020">
    <property type="entry name" value="Transpos_IS3"/>
</dbReference>
<dbReference type="GO" id="GO:0015074">
    <property type="term" value="P:DNA integration"/>
    <property type="evidence" value="ECO:0007669"/>
    <property type="project" value="InterPro"/>
</dbReference>
<evidence type="ECO:0000313" key="2">
    <source>
        <dbReference type="EMBL" id="TYR30777.1"/>
    </source>
</evidence>
<keyword evidence="3" id="KW-1185">Reference proteome</keyword>
<reference evidence="2 3" key="1">
    <citation type="submission" date="2019-08" db="EMBL/GenBank/DDBJ databases">
        <title>Phlebobacter frassis gen. nov. sp. nov., a new member of family Sphingobacteriaceae isolated from sand fly rearing media.</title>
        <authorList>
            <person name="Kakumanu M.L."/>
            <person name="Marayati B.F."/>
            <person name="Wada-Katsumata A."/>
            <person name="Wasserberg G."/>
            <person name="Schal C."/>
            <person name="Apperson C.S."/>
            <person name="Ponnusamy L."/>
        </authorList>
    </citation>
    <scope>NUCLEOTIDE SEQUENCE [LARGE SCALE GENOMIC DNA]</scope>
    <source>
        <strain evidence="2 3">SSI9</strain>
    </source>
</reference>
<dbReference type="NCBIfam" id="NF033516">
    <property type="entry name" value="transpos_IS3"/>
    <property type="match status" value="1"/>
</dbReference>
<dbReference type="InterPro" id="IPR002514">
    <property type="entry name" value="Transposase_8"/>
</dbReference>
<dbReference type="GO" id="GO:0004803">
    <property type="term" value="F:transposase activity"/>
    <property type="evidence" value="ECO:0007669"/>
    <property type="project" value="InterPro"/>
</dbReference>
<dbReference type="GO" id="GO:0003677">
    <property type="term" value="F:DNA binding"/>
    <property type="evidence" value="ECO:0007669"/>
    <property type="project" value="InterPro"/>
</dbReference>
<dbReference type="Pfam" id="PF00665">
    <property type="entry name" value="rve"/>
    <property type="match status" value="1"/>
</dbReference>
<dbReference type="PROSITE" id="PS50994">
    <property type="entry name" value="INTEGRASE"/>
    <property type="match status" value="1"/>
</dbReference>
<dbReference type="Proteomes" id="UP000322362">
    <property type="component" value="Unassembled WGS sequence"/>
</dbReference>
<comment type="caution">
    <text evidence="2">The sequence shown here is derived from an EMBL/GenBank/DDBJ whole genome shotgun (WGS) entry which is preliminary data.</text>
</comment>
<sequence>MKRVFDDSFKKMAVELSYSEGSVLEAAKELDMDASRLSKWRMDPRYNGGTILPKNDKLTPQEQEIRELKKRLRDAELENGYLKKGGGHLFQGRLRKYEFIREHINIFPVEKMCNTIKVSSSGFYKWLIRPQSMREKRTAELSALIQQEYENSHQIYGSPRITHELKKKNKLVSRSYVARLMKKLNLRSKIRRKYKVTTDSSHKYGVAENLLGRDFSAGALSQKWVGDITYIKTASGWTYLTTVIDLADRKVVGWSFSNDMTAGNTTVKALAMAIKNRGIKPGLIFHSDRGIQYACDEFKLMLNKSGIKQSMSRKGNCWDNAVAESFFKTLKTECIYHHKFVNREIAKLEVFRYIEGFYHAKRIHSAIGYRTPNEMEMFYRSKQKLAA</sequence>
<dbReference type="AlphaFoldDB" id="A0A5D4GQZ7"/>